<dbReference type="InterPro" id="IPR017896">
    <property type="entry name" value="4Fe4S_Fe-S-bd"/>
</dbReference>
<gene>
    <name evidence="8" type="ORF">VN21_02670</name>
</gene>
<dbReference type="GO" id="GO:0051539">
    <property type="term" value="F:4 iron, 4 sulfur cluster binding"/>
    <property type="evidence" value="ECO:0007669"/>
    <property type="project" value="UniProtKB-KW"/>
</dbReference>
<evidence type="ECO:0000313" key="9">
    <source>
        <dbReference type="Proteomes" id="UP000034407"/>
    </source>
</evidence>
<evidence type="ECO:0000259" key="7">
    <source>
        <dbReference type="PROSITE" id="PS51379"/>
    </source>
</evidence>
<evidence type="ECO:0000256" key="6">
    <source>
        <dbReference type="ARBA" id="ARBA00023014"/>
    </source>
</evidence>
<dbReference type="GO" id="GO:0046872">
    <property type="term" value="F:metal ion binding"/>
    <property type="evidence" value="ECO:0007669"/>
    <property type="project" value="UniProtKB-KW"/>
</dbReference>
<dbReference type="Gene3D" id="3.30.413.10">
    <property type="entry name" value="Sulfite Reductase Hemoprotein, domain 1"/>
    <property type="match status" value="1"/>
</dbReference>
<dbReference type="Pfam" id="PF01077">
    <property type="entry name" value="NIR_SIR"/>
    <property type="match status" value="1"/>
</dbReference>
<name>A0A0M3DIY8_9FIRM</name>
<feature type="domain" description="4Fe-4S ferredoxin-type" evidence="7">
    <location>
        <begin position="160"/>
        <end position="188"/>
    </location>
</feature>
<dbReference type="Proteomes" id="UP000034407">
    <property type="component" value="Unassembled WGS sequence"/>
</dbReference>
<dbReference type="PROSITE" id="PS00198">
    <property type="entry name" value="4FE4S_FER_1"/>
    <property type="match status" value="1"/>
</dbReference>
<dbReference type="EMBL" id="LBBT01000052">
    <property type="protein sequence ID" value="KKY02535.1"/>
    <property type="molecule type" value="Genomic_DNA"/>
</dbReference>
<dbReference type="RefSeq" id="WP_046821924.1">
    <property type="nucleotide sequence ID" value="NZ_LBBT01000052.1"/>
</dbReference>
<dbReference type="InterPro" id="IPR017900">
    <property type="entry name" value="4Fe4S_Fe_S_CS"/>
</dbReference>
<dbReference type="InterPro" id="IPR006067">
    <property type="entry name" value="NO2/SO3_Rdtase_4Fe4S_dom"/>
</dbReference>
<evidence type="ECO:0000313" key="8">
    <source>
        <dbReference type="EMBL" id="KKY02535.1"/>
    </source>
</evidence>
<dbReference type="InterPro" id="IPR051329">
    <property type="entry name" value="NIR_SIR_4Fe-4S"/>
</dbReference>
<dbReference type="GO" id="GO:0020037">
    <property type="term" value="F:heme binding"/>
    <property type="evidence" value="ECO:0007669"/>
    <property type="project" value="InterPro"/>
</dbReference>
<keyword evidence="1" id="KW-0004">4Fe-4S</keyword>
<evidence type="ECO:0000256" key="5">
    <source>
        <dbReference type="ARBA" id="ARBA00023004"/>
    </source>
</evidence>
<dbReference type="AlphaFoldDB" id="A0A0M3DIY8"/>
<sequence length="290" mass="32261">MERILSLQEKNELKSKGIVPQKQDGYFAIRVIGKSGVFTSKEFGILSKVAEQYGNKELNLTSRLTVEIPYIKYDDIEKVIEIVQENGLIVGGGGKTVRAILSCKGSVCANGLIDTQKISQEVHNEFFGRELPAKFKIAVLGCKNSYGKAQSNDLSILPLTGVRIDNRKCIECKVCLKVCPDKAFECKDSKYSIVEDKCSNCGKCISFCPAHAVESDNKKIDILVFIGGRMGRQASLGKPLRKKFKQEDTLRVIDSVVNYFKENANEGERFAQLIDRVGFDKVEDCIINSI</sequence>
<dbReference type="OrthoDB" id="9800558at2"/>
<dbReference type="InterPro" id="IPR045854">
    <property type="entry name" value="NO2/SO3_Rdtase_4Fe4S_sf"/>
</dbReference>
<keyword evidence="5" id="KW-0408">Iron</keyword>
<dbReference type="InterPro" id="IPR005117">
    <property type="entry name" value="NiRdtase/SiRdtase_haem-b_fer"/>
</dbReference>
<dbReference type="PANTHER" id="PTHR32439">
    <property type="entry name" value="FERREDOXIN--NITRITE REDUCTASE, CHLOROPLASTIC"/>
    <property type="match status" value="1"/>
</dbReference>
<keyword evidence="2" id="KW-0349">Heme</keyword>
<evidence type="ECO:0000256" key="2">
    <source>
        <dbReference type="ARBA" id="ARBA00022617"/>
    </source>
</evidence>
<evidence type="ECO:0000256" key="1">
    <source>
        <dbReference type="ARBA" id="ARBA00022485"/>
    </source>
</evidence>
<keyword evidence="3" id="KW-0479">Metal-binding</keyword>
<accession>A0A0M3DIY8</accession>
<dbReference type="PROSITE" id="PS51379">
    <property type="entry name" value="4FE4S_FER_2"/>
    <property type="match status" value="2"/>
</dbReference>
<dbReference type="SUPFAM" id="SSF55124">
    <property type="entry name" value="Nitrite/Sulfite reductase N-terminal domain-like"/>
    <property type="match status" value="1"/>
</dbReference>
<proteinExistence type="predicted"/>
<keyword evidence="9" id="KW-1185">Reference proteome</keyword>
<dbReference type="Gene3D" id="3.30.70.20">
    <property type="match status" value="1"/>
</dbReference>
<dbReference type="Pfam" id="PF03460">
    <property type="entry name" value="NIR_SIR_ferr"/>
    <property type="match status" value="1"/>
</dbReference>
<organism evidence="8 9">
    <name type="scientific">Paraclostridium benzoelyticum</name>
    <dbReference type="NCBI Taxonomy" id="1629550"/>
    <lineage>
        <taxon>Bacteria</taxon>
        <taxon>Bacillati</taxon>
        <taxon>Bacillota</taxon>
        <taxon>Clostridia</taxon>
        <taxon>Peptostreptococcales</taxon>
        <taxon>Peptostreptococcaceae</taxon>
        <taxon>Paraclostridium</taxon>
    </lineage>
</organism>
<dbReference type="Gene3D" id="3.90.480.10">
    <property type="entry name" value="Sulfite Reductase Hemoprotein,Domain 2"/>
    <property type="match status" value="1"/>
</dbReference>
<dbReference type="InterPro" id="IPR036136">
    <property type="entry name" value="Nit/Sulf_reduc_fer-like_dom_sf"/>
</dbReference>
<comment type="caution">
    <text evidence="8">The sequence shown here is derived from an EMBL/GenBank/DDBJ whole genome shotgun (WGS) entry which is preliminary data.</text>
</comment>
<dbReference type="PANTHER" id="PTHR32439:SF9">
    <property type="entry name" value="BLR3264 PROTEIN"/>
    <property type="match status" value="1"/>
</dbReference>
<protein>
    <recommendedName>
        <fullName evidence="7">4Fe-4S ferredoxin-type domain-containing protein</fullName>
    </recommendedName>
</protein>
<evidence type="ECO:0000256" key="3">
    <source>
        <dbReference type="ARBA" id="ARBA00022723"/>
    </source>
</evidence>
<dbReference type="Pfam" id="PF00037">
    <property type="entry name" value="Fer4"/>
    <property type="match status" value="2"/>
</dbReference>
<keyword evidence="4" id="KW-0560">Oxidoreductase</keyword>
<dbReference type="PATRIC" id="fig|1629550.3.peg.3235"/>
<dbReference type="GO" id="GO:0016491">
    <property type="term" value="F:oxidoreductase activity"/>
    <property type="evidence" value="ECO:0007669"/>
    <property type="project" value="UniProtKB-KW"/>
</dbReference>
<feature type="domain" description="4Fe-4S ferredoxin-type" evidence="7">
    <location>
        <begin position="189"/>
        <end position="218"/>
    </location>
</feature>
<reference evidence="8 9" key="1">
    <citation type="submission" date="2015-04" db="EMBL/GenBank/DDBJ databases">
        <title>Microcin producing Clostridium sp. JC272T.</title>
        <authorList>
            <person name="Jyothsna T."/>
            <person name="Sasikala C."/>
            <person name="Ramana C."/>
        </authorList>
    </citation>
    <scope>NUCLEOTIDE SEQUENCE [LARGE SCALE GENOMIC DNA]</scope>
    <source>
        <strain evidence="8 9">JC272</strain>
    </source>
</reference>
<evidence type="ECO:0000256" key="4">
    <source>
        <dbReference type="ARBA" id="ARBA00023002"/>
    </source>
</evidence>
<keyword evidence="6" id="KW-0411">Iron-sulfur</keyword>
<dbReference type="SUPFAM" id="SSF56014">
    <property type="entry name" value="Nitrite and sulphite reductase 4Fe-4S domain-like"/>
    <property type="match status" value="1"/>
</dbReference>
<dbReference type="SUPFAM" id="SSF54862">
    <property type="entry name" value="4Fe-4S ferredoxins"/>
    <property type="match status" value="1"/>
</dbReference>